<protein>
    <recommendedName>
        <fullName evidence="4">SseB protein N-terminal domain-containing protein</fullName>
    </recommendedName>
</protein>
<accession>A0A8J3Y884</accession>
<reference evidence="2" key="1">
    <citation type="submission" date="2021-01" db="EMBL/GenBank/DDBJ databases">
        <title>Whole genome shotgun sequence of Spirilliplanes yamanashiensis NBRC 15828.</title>
        <authorList>
            <person name="Komaki H."/>
            <person name="Tamura T."/>
        </authorList>
    </citation>
    <scope>NUCLEOTIDE SEQUENCE</scope>
    <source>
        <strain evidence="2">NBRC 15828</strain>
    </source>
</reference>
<dbReference type="RefSeq" id="WP_203938359.1">
    <property type="nucleotide sequence ID" value="NZ_BAAAGJ010000005.1"/>
</dbReference>
<evidence type="ECO:0000313" key="2">
    <source>
        <dbReference type="EMBL" id="GIJ03068.1"/>
    </source>
</evidence>
<comment type="caution">
    <text evidence="2">The sequence shown here is derived from an EMBL/GenBank/DDBJ whole genome shotgun (WGS) entry which is preliminary data.</text>
</comment>
<feature type="compositionally biased region" description="Low complexity" evidence="1">
    <location>
        <begin position="174"/>
        <end position="190"/>
    </location>
</feature>
<dbReference type="AlphaFoldDB" id="A0A8J3Y884"/>
<keyword evidence="3" id="KW-1185">Reference proteome</keyword>
<name>A0A8J3Y884_9ACTN</name>
<evidence type="ECO:0008006" key="4">
    <source>
        <dbReference type="Google" id="ProtNLM"/>
    </source>
</evidence>
<dbReference type="Proteomes" id="UP000652013">
    <property type="component" value="Unassembled WGS sequence"/>
</dbReference>
<dbReference type="EMBL" id="BOOY01000018">
    <property type="protein sequence ID" value="GIJ03068.1"/>
    <property type="molecule type" value="Genomic_DNA"/>
</dbReference>
<evidence type="ECO:0000256" key="1">
    <source>
        <dbReference type="SAM" id="MobiDB-lite"/>
    </source>
</evidence>
<feature type="region of interest" description="Disordered" evidence="1">
    <location>
        <begin position="174"/>
        <end position="200"/>
    </location>
</feature>
<dbReference type="InterPro" id="IPR047659">
    <property type="entry name" value="T7SS_assoc"/>
</dbReference>
<sequence length="200" mass="20524">MTTGVPAHHLLLTDPRWRPGDDGEEPPPGAVVGLWPVHPDGSTGPFSANPGHRPGTPDAPTDPLDAALRLLARRRLPPARVRLLLRESLVDVALDASGAPLLTASPDAATCVMVATAGAHAERIGAPRLLRAGVAEVAALLDDDVDVLVNPGGPAPVRLTRDFWCATAALTPADAAAGRAPRRSGTTAAPEGTGPPQPPR</sequence>
<evidence type="ECO:0000313" key="3">
    <source>
        <dbReference type="Proteomes" id="UP000652013"/>
    </source>
</evidence>
<dbReference type="NCBIfam" id="NF033532">
    <property type="entry name" value="lone7para_assoc"/>
    <property type="match status" value="1"/>
</dbReference>
<feature type="region of interest" description="Disordered" evidence="1">
    <location>
        <begin position="1"/>
        <end position="60"/>
    </location>
</feature>
<organism evidence="2 3">
    <name type="scientific">Spirilliplanes yamanashiensis</name>
    <dbReference type="NCBI Taxonomy" id="42233"/>
    <lineage>
        <taxon>Bacteria</taxon>
        <taxon>Bacillati</taxon>
        <taxon>Actinomycetota</taxon>
        <taxon>Actinomycetes</taxon>
        <taxon>Micromonosporales</taxon>
        <taxon>Micromonosporaceae</taxon>
        <taxon>Spirilliplanes</taxon>
    </lineage>
</organism>
<gene>
    <name evidence="2" type="ORF">Sya03_24200</name>
</gene>
<proteinExistence type="predicted"/>